<feature type="domain" description="Methyltransferase" evidence="3">
    <location>
        <begin position="47"/>
        <end position="136"/>
    </location>
</feature>
<dbReference type="GO" id="GO:0032259">
    <property type="term" value="P:methylation"/>
    <property type="evidence" value="ECO:0007669"/>
    <property type="project" value="UniProtKB-KW"/>
</dbReference>
<evidence type="ECO:0000313" key="4">
    <source>
        <dbReference type="EMBL" id="MCF8588830.1"/>
    </source>
</evidence>
<keyword evidence="1 4" id="KW-0489">Methyltransferase</keyword>
<dbReference type="Proteomes" id="UP001200110">
    <property type="component" value="Unassembled WGS sequence"/>
</dbReference>
<keyword evidence="5" id="KW-1185">Reference proteome</keyword>
<evidence type="ECO:0000256" key="2">
    <source>
        <dbReference type="ARBA" id="ARBA00022679"/>
    </source>
</evidence>
<keyword evidence="2" id="KW-0808">Transferase</keyword>
<dbReference type="Pfam" id="PF13649">
    <property type="entry name" value="Methyltransf_25"/>
    <property type="match status" value="1"/>
</dbReference>
<dbReference type="InterPro" id="IPR041698">
    <property type="entry name" value="Methyltransf_25"/>
</dbReference>
<dbReference type="EMBL" id="JAKKOR010000007">
    <property type="protein sequence ID" value="MCF8588830.1"/>
    <property type="molecule type" value="Genomic_DNA"/>
</dbReference>
<sequence>MSDQPGYDVLAQTYAELIEGAFQSPLEQSAVDAFAVHVRAAGLGTGVVDVGCGIGHVAAYLKTARFAVTAVDPSRGMRDQARQTHPDLDAVDDDASLRTVDLGRAAGVIARYSLIHLAPEAVRETLHDWASRLRPGSVILLAGQSSDEPGVREFDHAVSRAWRWHPDTIVDALAAAGFVEVWRMVSRPAEGFHRFPEFQVCAVRE</sequence>
<dbReference type="GO" id="GO:0008168">
    <property type="term" value="F:methyltransferase activity"/>
    <property type="evidence" value="ECO:0007669"/>
    <property type="project" value="UniProtKB-KW"/>
</dbReference>
<organism evidence="4 5">
    <name type="scientific">Gordonia liuliyuniae</name>
    <dbReference type="NCBI Taxonomy" id="2911517"/>
    <lineage>
        <taxon>Bacteria</taxon>
        <taxon>Bacillati</taxon>
        <taxon>Actinomycetota</taxon>
        <taxon>Actinomycetes</taxon>
        <taxon>Mycobacteriales</taxon>
        <taxon>Gordoniaceae</taxon>
        <taxon>Gordonia</taxon>
    </lineage>
</organism>
<accession>A0ABS9ITD3</accession>
<dbReference type="PANTHER" id="PTHR43861">
    <property type="entry name" value="TRANS-ACONITATE 2-METHYLTRANSFERASE-RELATED"/>
    <property type="match status" value="1"/>
</dbReference>
<comment type="caution">
    <text evidence="4">The sequence shown here is derived from an EMBL/GenBank/DDBJ whole genome shotgun (WGS) entry which is preliminary data.</text>
</comment>
<dbReference type="SUPFAM" id="SSF53335">
    <property type="entry name" value="S-adenosyl-L-methionine-dependent methyltransferases"/>
    <property type="match status" value="1"/>
</dbReference>
<name>A0ABS9ITD3_9ACTN</name>
<protein>
    <submittedName>
        <fullName evidence="4">Class I SAM-dependent methyltransferase</fullName>
    </submittedName>
</protein>
<evidence type="ECO:0000313" key="5">
    <source>
        <dbReference type="Proteomes" id="UP001200110"/>
    </source>
</evidence>
<proteinExistence type="predicted"/>
<evidence type="ECO:0000259" key="3">
    <source>
        <dbReference type="Pfam" id="PF13649"/>
    </source>
</evidence>
<dbReference type="InterPro" id="IPR029063">
    <property type="entry name" value="SAM-dependent_MTases_sf"/>
</dbReference>
<evidence type="ECO:0000256" key="1">
    <source>
        <dbReference type="ARBA" id="ARBA00022603"/>
    </source>
</evidence>
<dbReference type="PANTHER" id="PTHR43861:SF1">
    <property type="entry name" value="TRANS-ACONITATE 2-METHYLTRANSFERASE"/>
    <property type="match status" value="1"/>
</dbReference>
<dbReference type="CDD" id="cd02440">
    <property type="entry name" value="AdoMet_MTases"/>
    <property type="match status" value="1"/>
</dbReference>
<gene>
    <name evidence="4" type="ORF">L5G33_10190</name>
</gene>
<dbReference type="RefSeq" id="WP_236998061.1">
    <property type="nucleotide sequence ID" value="NZ_JAKKOR010000007.1"/>
</dbReference>
<dbReference type="Gene3D" id="3.40.50.150">
    <property type="entry name" value="Vaccinia Virus protein VP39"/>
    <property type="match status" value="1"/>
</dbReference>
<reference evidence="4 5" key="1">
    <citation type="submission" date="2022-01" db="EMBL/GenBank/DDBJ databases">
        <authorList>
            <person name="Huang Y."/>
        </authorList>
    </citation>
    <scope>NUCLEOTIDE SEQUENCE [LARGE SCALE GENOMIC DNA]</scope>
    <source>
        <strain evidence="4 5">HY366</strain>
    </source>
</reference>